<proteinExistence type="predicted"/>
<keyword evidence="1" id="KW-0255">Endonuclease</keyword>
<evidence type="ECO:0000313" key="2">
    <source>
        <dbReference type="Proteomes" id="UP000342300"/>
    </source>
</evidence>
<reference evidence="1 2" key="1">
    <citation type="submission" date="2017-09" db="EMBL/GenBank/DDBJ databases">
        <title>Metagenomic Analysis Reveals Denitrifying Candidatus Accumulibacter and Flanking Population as a Source of N2O.</title>
        <authorList>
            <person name="Gao H."/>
            <person name="Mao Y."/>
            <person name="Zhao X."/>
            <person name="Liu W.-T."/>
            <person name="Zhang T."/>
            <person name="Wells G."/>
        </authorList>
    </citation>
    <scope>NUCLEOTIDE SEQUENCE [LARGE SCALE GENOMIC DNA]</scope>
    <source>
        <strain evidence="1">CANDO_2_IC</strain>
    </source>
</reference>
<sequence length="53" mass="5752">MTVVDVLWGQVVIAAVLSAVDAELSALEARRDKTPALKNAMMQELLSGRTRLL</sequence>
<keyword evidence="1" id="KW-0378">Hydrolase</keyword>
<dbReference type="Gene3D" id="1.10.287.1120">
    <property type="entry name" value="Bipartite methylase S protein"/>
    <property type="match status" value="1"/>
</dbReference>
<dbReference type="AlphaFoldDB" id="A0A6A7RQL2"/>
<accession>A0A6A7RQL2</accession>
<dbReference type="EMBL" id="PDHS01000071">
    <property type="protein sequence ID" value="MQM29619.1"/>
    <property type="molecule type" value="Genomic_DNA"/>
</dbReference>
<comment type="caution">
    <text evidence="1">The sequence shown here is derived from an EMBL/GenBank/DDBJ whole genome shotgun (WGS) entry which is preliminary data.</text>
</comment>
<dbReference type="Proteomes" id="UP000342300">
    <property type="component" value="Unassembled WGS sequence"/>
</dbReference>
<dbReference type="GO" id="GO:0004519">
    <property type="term" value="F:endonuclease activity"/>
    <property type="evidence" value="ECO:0007669"/>
    <property type="project" value="UniProtKB-KW"/>
</dbReference>
<name>A0A6A7RQL2_9PROT</name>
<evidence type="ECO:0000313" key="1">
    <source>
        <dbReference type="EMBL" id="MQM29619.1"/>
    </source>
</evidence>
<organism evidence="1 2">
    <name type="scientific">Candidatus Accumulibacter phosphatis</name>
    <dbReference type="NCBI Taxonomy" id="327160"/>
    <lineage>
        <taxon>Bacteria</taxon>
        <taxon>Pseudomonadati</taxon>
        <taxon>Pseudomonadota</taxon>
        <taxon>Betaproteobacteria</taxon>
        <taxon>Candidatus Accumulibacter</taxon>
    </lineage>
</organism>
<dbReference type="SUPFAM" id="SSF116734">
    <property type="entry name" value="DNA methylase specificity domain"/>
    <property type="match status" value="1"/>
</dbReference>
<keyword evidence="1" id="KW-0540">Nuclease</keyword>
<gene>
    <name evidence="1" type="ORF">CRU78_03345</name>
</gene>
<protein>
    <submittedName>
        <fullName evidence="1">Type I restriction endonuclease subunit S</fullName>
    </submittedName>
</protein>